<keyword evidence="1" id="KW-1133">Transmembrane helix</keyword>
<evidence type="ECO:0000313" key="2">
    <source>
        <dbReference type="EMBL" id="ASU14604.1"/>
    </source>
</evidence>
<dbReference type="Proteomes" id="UP000215452">
    <property type="component" value="Chromosome"/>
</dbReference>
<dbReference type="AlphaFoldDB" id="A0A223MAR0"/>
<dbReference type="EMBL" id="CP022714">
    <property type="protein sequence ID" value="ASU14604.1"/>
    <property type="molecule type" value="Genomic_DNA"/>
</dbReference>
<sequence>MDFQTLIFSKTKALRNTLRFVWILIFLSIILFILFFTLALPVVQKYVHSFLLLTNDSTSYDSPYLFEPAFIGFLVFAIFMVIASFITNIVLTVRTISLKNLIYPAVMNSQNSSSSFMVYDAYNKLNFASKMFIFMWIL</sequence>
<keyword evidence="1" id="KW-0472">Membrane</keyword>
<dbReference type="RefSeq" id="WP_233688424.1">
    <property type="nucleotide sequence ID" value="NZ_CP038641.1"/>
</dbReference>
<organism evidence="2 3">
    <name type="scientific">Mesomycoplasma hyopneumoniae</name>
    <name type="common">Mycoplasma hyopneumoniae</name>
    <dbReference type="NCBI Taxonomy" id="2099"/>
    <lineage>
        <taxon>Bacteria</taxon>
        <taxon>Bacillati</taxon>
        <taxon>Mycoplasmatota</taxon>
        <taxon>Mycoplasmoidales</taxon>
        <taxon>Metamycoplasmataceae</taxon>
        <taxon>Mesomycoplasma</taxon>
    </lineage>
</organism>
<evidence type="ECO:0000313" key="3">
    <source>
        <dbReference type="Proteomes" id="UP000215452"/>
    </source>
</evidence>
<name>A0A223MAR0_MESHO</name>
<proteinExistence type="predicted"/>
<keyword evidence="1" id="KW-0812">Transmembrane</keyword>
<accession>A0A223MAR0</accession>
<reference evidence="2 3" key="1">
    <citation type="submission" date="2017-08" db="EMBL/GenBank/DDBJ databases">
        <title>The complete genome sequence of a Mycoplasma hyopneumoniae isolate in Korea.</title>
        <authorList>
            <person name="Han J."/>
            <person name="Lee N."/>
        </authorList>
    </citation>
    <scope>NUCLEOTIDE SEQUENCE [LARGE SCALE GENOMIC DNA]</scope>
    <source>
        <strain evidence="2 3">KM014</strain>
    </source>
</reference>
<feature type="transmembrane region" description="Helical" evidence="1">
    <location>
        <begin position="69"/>
        <end position="91"/>
    </location>
</feature>
<gene>
    <name evidence="2" type="ORF">CIB43_00718</name>
</gene>
<protein>
    <submittedName>
        <fullName evidence="2">Uncharacterized protein</fullName>
    </submittedName>
</protein>
<evidence type="ECO:0000256" key="1">
    <source>
        <dbReference type="SAM" id="Phobius"/>
    </source>
</evidence>
<feature type="transmembrane region" description="Helical" evidence="1">
    <location>
        <begin position="20"/>
        <end position="43"/>
    </location>
</feature>